<proteinExistence type="predicted"/>
<comment type="caution">
    <text evidence="1">The sequence shown here is derived from an EMBL/GenBank/DDBJ whole genome shotgun (WGS) entry which is preliminary data.</text>
</comment>
<organism evidence="1 2">
    <name type="scientific">Gossypium raimondii</name>
    <name type="common">Peruvian cotton</name>
    <name type="synonym">Gossypium klotzschianum subsp. raimondii</name>
    <dbReference type="NCBI Taxonomy" id="29730"/>
    <lineage>
        <taxon>Eukaryota</taxon>
        <taxon>Viridiplantae</taxon>
        <taxon>Streptophyta</taxon>
        <taxon>Embryophyta</taxon>
        <taxon>Tracheophyta</taxon>
        <taxon>Spermatophyta</taxon>
        <taxon>Magnoliopsida</taxon>
        <taxon>eudicotyledons</taxon>
        <taxon>Gunneridae</taxon>
        <taxon>Pentapetalae</taxon>
        <taxon>rosids</taxon>
        <taxon>malvids</taxon>
        <taxon>Malvales</taxon>
        <taxon>Malvaceae</taxon>
        <taxon>Malvoideae</taxon>
        <taxon>Gossypium</taxon>
    </lineage>
</organism>
<sequence length="185" mass="21251">MDFDSTHFQSQEVEKYILEFQGKTFIQEQGFDPLFNNNMVCVGKGIYQSMLPSIRDKKVGICFSHLVVAQCKKAKVDARDVPSEHRLAQRYKMTVPNPRPNKYPPIQFYEKAEYEETRRKKRECRKRSRRAGPFLPEQLSGGGFKFCNSSQTSPTQSVGRRATEIVVGHGKDLIITKDRPTSKSN</sequence>
<dbReference type="EMBL" id="JABEZZ010000002">
    <property type="protein sequence ID" value="MBA0581021.1"/>
    <property type="molecule type" value="Genomic_DNA"/>
</dbReference>
<evidence type="ECO:0000313" key="1">
    <source>
        <dbReference type="EMBL" id="MBA0581021.1"/>
    </source>
</evidence>
<protein>
    <submittedName>
        <fullName evidence="1">Uncharacterized protein</fullName>
    </submittedName>
</protein>
<dbReference type="Proteomes" id="UP000593578">
    <property type="component" value="Unassembled WGS sequence"/>
</dbReference>
<evidence type="ECO:0000313" key="2">
    <source>
        <dbReference type="Proteomes" id="UP000593578"/>
    </source>
</evidence>
<gene>
    <name evidence="1" type="ORF">Gorai_023214</name>
</gene>
<accession>A0A7J8NVF8</accession>
<name>A0A7J8NVF8_GOSRA</name>
<reference evidence="1 2" key="1">
    <citation type="journal article" date="2019" name="Genome Biol. Evol.">
        <title>Insights into the evolution of the New World diploid cottons (Gossypium, subgenus Houzingenia) based on genome sequencing.</title>
        <authorList>
            <person name="Grover C.E."/>
            <person name="Arick M.A. 2nd"/>
            <person name="Thrash A."/>
            <person name="Conover J.L."/>
            <person name="Sanders W.S."/>
            <person name="Peterson D.G."/>
            <person name="Frelichowski J.E."/>
            <person name="Scheffler J.A."/>
            <person name="Scheffler B.E."/>
            <person name="Wendel J.F."/>
        </authorList>
    </citation>
    <scope>NUCLEOTIDE SEQUENCE [LARGE SCALE GENOMIC DNA]</scope>
    <source>
        <strain evidence="1">8</strain>
        <tissue evidence="1">Leaf</tissue>
    </source>
</reference>
<dbReference type="AlphaFoldDB" id="A0A7J8NVF8"/>